<keyword evidence="1" id="KW-1133">Transmembrane helix</keyword>
<accession>A0ABV3Z841</accession>
<evidence type="ECO:0000256" key="1">
    <source>
        <dbReference type="SAM" id="Phobius"/>
    </source>
</evidence>
<proteinExistence type="predicted"/>
<dbReference type="RefSeq" id="WP_369327411.1">
    <property type="nucleotide sequence ID" value="NZ_JAULBC010000001.1"/>
</dbReference>
<evidence type="ECO:0000313" key="3">
    <source>
        <dbReference type="Proteomes" id="UP001560573"/>
    </source>
</evidence>
<dbReference type="EMBL" id="JAULBC010000001">
    <property type="protein sequence ID" value="MEX6686022.1"/>
    <property type="molecule type" value="Genomic_DNA"/>
</dbReference>
<protein>
    <submittedName>
        <fullName evidence="2">FixH family protein</fullName>
    </submittedName>
</protein>
<dbReference type="Proteomes" id="UP001560573">
    <property type="component" value="Unassembled WGS sequence"/>
</dbReference>
<comment type="caution">
    <text evidence="2">The sequence shown here is derived from an EMBL/GenBank/DDBJ whole genome shotgun (WGS) entry which is preliminary data.</text>
</comment>
<evidence type="ECO:0000313" key="2">
    <source>
        <dbReference type="EMBL" id="MEX6686022.1"/>
    </source>
</evidence>
<name>A0ABV3Z841_9BACT</name>
<dbReference type="InterPro" id="IPR008620">
    <property type="entry name" value="FixH"/>
</dbReference>
<keyword evidence="1" id="KW-0812">Transmembrane</keyword>
<dbReference type="Pfam" id="PF05751">
    <property type="entry name" value="FixH"/>
    <property type="match status" value="1"/>
</dbReference>
<sequence>MNWGNKLLIVFGVFAIGMGTLVYKCMNVKFDLVSKDYYKDELRYQDKIDGMKNASQIGEINVSENDRQVIIAFPAEVKGYKIKADAWFYCKTNADLDRRLTLSVNDDGTSVIDKNLLLKQDYQLKLSWETGDKKYYTEKDIKVN</sequence>
<reference evidence="2 3" key="1">
    <citation type="submission" date="2023-07" db="EMBL/GenBank/DDBJ databases">
        <authorList>
            <person name="Lian W.-H."/>
        </authorList>
    </citation>
    <scope>NUCLEOTIDE SEQUENCE [LARGE SCALE GENOMIC DNA]</scope>
    <source>
        <strain evidence="2 3">SYSU DXS3180</strain>
    </source>
</reference>
<feature type="transmembrane region" description="Helical" evidence="1">
    <location>
        <begin position="6"/>
        <end position="26"/>
    </location>
</feature>
<keyword evidence="1" id="KW-0472">Membrane</keyword>
<gene>
    <name evidence="2" type="ORF">QTN47_00865</name>
</gene>
<keyword evidence="3" id="KW-1185">Reference proteome</keyword>
<organism evidence="2 3">
    <name type="scientific">Danxiaibacter flavus</name>
    <dbReference type="NCBI Taxonomy" id="3049108"/>
    <lineage>
        <taxon>Bacteria</taxon>
        <taxon>Pseudomonadati</taxon>
        <taxon>Bacteroidota</taxon>
        <taxon>Chitinophagia</taxon>
        <taxon>Chitinophagales</taxon>
        <taxon>Chitinophagaceae</taxon>
        <taxon>Danxiaibacter</taxon>
    </lineage>
</organism>